<comment type="caution">
    <text evidence="2">The sequence shown here is derived from an EMBL/GenBank/DDBJ whole genome shotgun (WGS) entry which is preliminary data.</text>
</comment>
<evidence type="ECO:0000313" key="3">
    <source>
        <dbReference type="Proteomes" id="UP000619265"/>
    </source>
</evidence>
<dbReference type="Gramene" id="Jr04_06460_p1">
    <property type="protein sequence ID" value="cds.Jr04_06460_p1"/>
    <property type="gene ID" value="Jr04_06460"/>
</dbReference>
<dbReference type="Proteomes" id="UP000619265">
    <property type="component" value="Unassembled WGS sequence"/>
</dbReference>
<feature type="compositionally biased region" description="Polar residues" evidence="1">
    <location>
        <begin position="92"/>
        <end position="108"/>
    </location>
</feature>
<reference evidence="2" key="2">
    <citation type="submission" date="2020-03" db="EMBL/GenBank/DDBJ databases">
        <title>Walnut 2.0.</title>
        <authorList>
            <person name="Marrano A."/>
            <person name="Britton M."/>
            <person name="Zimin A.V."/>
            <person name="Zaini P.A."/>
            <person name="Workman R."/>
            <person name="Puiu D."/>
            <person name="Bianco L."/>
            <person name="Allen B.J."/>
            <person name="Troggio M."/>
            <person name="Leslie C.A."/>
            <person name="Timp W."/>
            <person name="Dendekar A."/>
            <person name="Salzberg S.L."/>
            <person name="Neale D.B."/>
        </authorList>
    </citation>
    <scope>NUCLEOTIDE SEQUENCE</scope>
    <source>
        <tissue evidence="2">Leaves</tissue>
    </source>
</reference>
<feature type="region of interest" description="Disordered" evidence="1">
    <location>
        <begin position="79"/>
        <end position="116"/>
    </location>
</feature>
<reference evidence="2" key="1">
    <citation type="submission" date="2015-10" db="EMBL/GenBank/DDBJ databases">
        <authorList>
            <person name="Martinez-Garcia P.J."/>
            <person name="Crepeau M.W."/>
            <person name="Puiu D."/>
            <person name="Gonzalez-Ibeas D."/>
            <person name="Whalen J."/>
            <person name="Stevens K."/>
            <person name="Paul R."/>
            <person name="Butterfield T."/>
            <person name="Britton M."/>
            <person name="Reagan R."/>
            <person name="Chakraborty S."/>
            <person name="Walawage S.L."/>
            <person name="Vasquez-Gross H.A."/>
            <person name="Cardeno C."/>
            <person name="Famula R."/>
            <person name="Pratt K."/>
            <person name="Kuruganti S."/>
            <person name="Aradhya M.K."/>
            <person name="Leslie C.A."/>
            <person name="Dandekar A.M."/>
            <person name="Salzberg S.L."/>
            <person name="Wegrzyn J.L."/>
            <person name="Langley C.H."/>
            <person name="Neale D.B."/>
        </authorList>
    </citation>
    <scope>NUCLEOTIDE SEQUENCE</scope>
    <source>
        <tissue evidence="2">Leaves</tissue>
    </source>
</reference>
<evidence type="ECO:0000256" key="1">
    <source>
        <dbReference type="SAM" id="MobiDB-lite"/>
    </source>
</evidence>
<dbReference type="EMBL" id="LIHL02000004">
    <property type="protein sequence ID" value="KAF5472021.1"/>
    <property type="molecule type" value="Genomic_DNA"/>
</dbReference>
<sequence length="116" mass="13345">RKKGILKIESRTEKYQIKYKISLCTEHSKISLAQPIRKTRTEQKSLCPQAELYAAFPNPHRNTGLCFDLLRELMISTSTSPTPIEREDGSKRVSQSHHYANLNLTPLGNRTPRKPR</sequence>
<proteinExistence type="predicted"/>
<protein>
    <submittedName>
        <fullName evidence="2">Uncharacterized protein</fullName>
    </submittedName>
</protein>
<name>A0A833XVT0_JUGRE</name>
<gene>
    <name evidence="2" type="ORF">F2P56_008771</name>
</gene>
<dbReference type="AlphaFoldDB" id="A0A833XVT0"/>
<evidence type="ECO:0000313" key="2">
    <source>
        <dbReference type="EMBL" id="KAF5472021.1"/>
    </source>
</evidence>
<accession>A0A833XVT0</accession>
<organism evidence="2 3">
    <name type="scientific">Juglans regia</name>
    <name type="common">English walnut</name>
    <dbReference type="NCBI Taxonomy" id="51240"/>
    <lineage>
        <taxon>Eukaryota</taxon>
        <taxon>Viridiplantae</taxon>
        <taxon>Streptophyta</taxon>
        <taxon>Embryophyta</taxon>
        <taxon>Tracheophyta</taxon>
        <taxon>Spermatophyta</taxon>
        <taxon>Magnoliopsida</taxon>
        <taxon>eudicotyledons</taxon>
        <taxon>Gunneridae</taxon>
        <taxon>Pentapetalae</taxon>
        <taxon>rosids</taxon>
        <taxon>fabids</taxon>
        <taxon>Fagales</taxon>
        <taxon>Juglandaceae</taxon>
        <taxon>Juglans</taxon>
    </lineage>
</organism>
<feature type="non-terminal residue" evidence="2">
    <location>
        <position position="1"/>
    </location>
</feature>